<feature type="transmembrane region" description="Helical" evidence="1">
    <location>
        <begin position="54"/>
        <end position="74"/>
    </location>
</feature>
<evidence type="ECO:0000313" key="2">
    <source>
        <dbReference type="EMBL" id="MCP3057017.1"/>
    </source>
</evidence>
<feature type="transmembrane region" description="Helical" evidence="1">
    <location>
        <begin position="205"/>
        <end position="223"/>
    </location>
</feature>
<feature type="transmembrane region" description="Helical" evidence="1">
    <location>
        <begin position="296"/>
        <end position="315"/>
    </location>
</feature>
<accession>A0A9X2HEJ4</accession>
<dbReference type="Pfam" id="PF05940">
    <property type="entry name" value="NnrS"/>
    <property type="match status" value="1"/>
</dbReference>
<feature type="transmembrane region" description="Helical" evidence="1">
    <location>
        <begin position="81"/>
        <end position="98"/>
    </location>
</feature>
<feature type="transmembrane region" description="Helical" evidence="1">
    <location>
        <begin position="165"/>
        <end position="185"/>
    </location>
</feature>
<protein>
    <submittedName>
        <fullName evidence="2">NnrS family protein</fullName>
    </submittedName>
</protein>
<evidence type="ECO:0000313" key="3">
    <source>
        <dbReference type="Proteomes" id="UP001155220"/>
    </source>
</evidence>
<gene>
    <name evidence="2" type="ORF">MJ956_17980</name>
</gene>
<keyword evidence="1" id="KW-0472">Membrane</keyword>
<dbReference type="AlphaFoldDB" id="A0A9X2HEJ4"/>
<feature type="transmembrane region" description="Helical" evidence="1">
    <location>
        <begin position="104"/>
        <end position="125"/>
    </location>
</feature>
<comment type="caution">
    <text evidence="2">The sequence shown here is derived from an EMBL/GenBank/DDBJ whole genome shotgun (WGS) entry which is preliminary data.</text>
</comment>
<dbReference type="RefSeq" id="WP_253965816.1">
    <property type="nucleotide sequence ID" value="NZ_JALHBS010000118.1"/>
</dbReference>
<feature type="transmembrane region" description="Helical" evidence="1">
    <location>
        <begin position="327"/>
        <end position="348"/>
    </location>
</feature>
<sequence length="390" mass="41050">MSTPPLLSYGFRPFFLLASLWGGAAVPLWLLAYGGSIQLSNAYGDVGWHAHELIFGYAAAVICGFLFTAIPNWTGRFPVKGAPLLFLVVIWVLGRLAILGADHIGLAVAAVMDVLFLVAVIGFAAREIVAGSNWRNLRVLVLVAALLVGNILFHVQTLSQAPTDLALRLSIAALIALITLIGGRVTPSFTRNWLVKREKPLPLPFGRPDALAIGTTMVALMAWVVAPALLVTAALALLAAALLVIRLLRWRGAPTWREPILAIMHIAYGFVPVGFLLLAASVAWPGVVPASAVTHSWTVGAIGTMTLAMMTRASLGHSGRALKASPATLILYAAMLIAALARVAAALAPDFAMPLLTLSGAGWSVALLGFAVVFTPMLVAAKPARTRTSA</sequence>
<dbReference type="Proteomes" id="UP001155220">
    <property type="component" value="Unassembled WGS sequence"/>
</dbReference>
<dbReference type="InterPro" id="IPR010266">
    <property type="entry name" value="NnrS"/>
</dbReference>
<feature type="transmembrane region" description="Helical" evidence="1">
    <location>
        <begin position="14"/>
        <end position="34"/>
    </location>
</feature>
<feature type="transmembrane region" description="Helical" evidence="1">
    <location>
        <begin position="260"/>
        <end position="284"/>
    </location>
</feature>
<proteinExistence type="predicted"/>
<dbReference type="EMBL" id="JALHBS010000118">
    <property type="protein sequence ID" value="MCP3057017.1"/>
    <property type="molecule type" value="Genomic_DNA"/>
</dbReference>
<feature type="transmembrane region" description="Helical" evidence="1">
    <location>
        <begin position="137"/>
        <end position="153"/>
    </location>
</feature>
<organism evidence="2 3">
    <name type="scientific">Aurantimonas marianensis</name>
    <dbReference type="NCBI Taxonomy" id="2920428"/>
    <lineage>
        <taxon>Bacteria</taxon>
        <taxon>Pseudomonadati</taxon>
        <taxon>Pseudomonadota</taxon>
        <taxon>Alphaproteobacteria</taxon>
        <taxon>Hyphomicrobiales</taxon>
        <taxon>Aurantimonadaceae</taxon>
        <taxon>Aurantimonas</taxon>
    </lineage>
</organism>
<reference evidence="2" key="1">
    <citation type="submission" date="2022-03" db="EMBL/GenBank/DDBJ databases">
        <title>Aurantimonas Liuensis sp. Nov., isolated from the hadal seawater of the Mariana Trench.</title>
        <authorList>
            <person name="Liu R."/>
        </authorList>
    </citation>
    <scope>NUCLEOTIDE SEQUENCE</scope>
    <source>
        <strain evidence="2">LRZ36</strain>
    </source>
</reference>
<keyword evidence="3" id="KW-1185">Reference proteome</keyword>
<feature type="transmembrane region" description="Helical" evidence="1">
    <location>
        <begin position="360"/>
        <end position="381"/>
    </location>
</feature>
<keyword evidence="1" id="KW-1133">Transmembrane helix</keyword>
<name>A0A9X2HEJ4_9HYPH</name>
<keyword evidence="1" id="KW-0812">Transmembrane</keyword>
<feature type="transmembrane region" description="Helical" evidence="1">
    <location>
        <begin position="229"/>
        <end position="248"/>
    </location>
</feature>
<evidence type="ECO:0000256" key="1">
    <source>
        <dbReference type="SAM" id="Phobius"/>
    </source>
</evidence>